<dbReference type="PROSITE" id="PS51318">
    <property type="entry name" value="TAT"/>
    <property type="match status" value="1"/>
</dbReference>
<dbReference type="RefSeq" id="WP_091252437.1">
    <property type="nucleotide sequence ID" value="NZ_FMCU01000020.1"/>
</dbReference>
<dbReference type="Gene3D" id="3.40.710.10">
    <property type="entry name" value="DD-peptidase/beta-lactamase superfamily"/>
    <property type="match status" value="1"/>
</dbReference>
<feature type="domain" description="Beta-lactamase-related" evidence="2">
    <location>
        <begin position="64"/>
        <end position="396"/>
    </location>
</feature>
<evidence type="ECO:0000256" key="1">
    <source>
        <dbReference type="SAM" id="MobiDB-lite"/>
    </source>
</evidence>
<dbReference type="EMBL" id="FMCU01000020">
    <property type="protein sequence ID" value="SCF46666.1"/>
    <property type="molecule type" value="Genomic_DNA"/>
</dbReference>
<dbReference type="InterPro" id="IPR006311">
    <property type="entry name" value="TAT_signal"/>
</dbReference>
<name>A0A1C5ANG4_9ACTN</name>
<dbReference type="InterPro" id="IPR001466">
    <property type="entry name" value="Beta-lactam-related"/>
</dbReference>
<dbReference type="PANTHER" id="PTHR43283:SF18">
    <property type="match status" value="1"/>
</dbReference>
<dbReference type="InterPro" id="IPR012338">
    <property type="entry name" value="Beta-lactam/transpept-like"/>
</dbReference>
<dbReference type="Pfam" id="PF00144">
    <property type="entry name" value="Beta-lactamase"/>
    <property type="match status" value="1"/>
</dbReference>
<dbReference type="AlphaFoldDB" id="A0A1C5ANG4"/>
<evidence type="ECO:0000313" key="4">
    <source>
        <dbReference type="Proteomes" id="UP000198797"/>
    </source>
</evidence>
<dbReference type="SUPFAM" id="SSF56601">
    <property type="entry name" value="beta-lactamase/transpeptidase-like"/>
    <property type="match status" value="1"/>
</dbReference>
<dbReference type="Proteomes" id="UP000198797">
    <property type="component" value="Unassembled WGS sequence"/>
</dbReference>
<evidence type="ECO:0000313" key="3">
    <source>
        <dbReference type="EMBL" id="SCF46666.1"/>
    </source>
</evidence>
<evidence type="ECO:0000259" key="2">
    <source>
        <dbReference type="Pfam" id="PF00144"/>
    </source>
</evidence>
<dbReference type="OrthoDB" id="3863176at2"/>
<reference evidence="4" key="1">
    <citation type="submission" date="2016-06" db="EMBL/GenBank/DDBJ databases">
        <authorList>
            <person name="Varghese N."/>
            <person name="Submissions Spin"/>
        </authorList>
    </citation>
    <scope>NUCLEOTIDE SEQUENCE [LARGE SCALE GENOMIC DNA]</scope>
    <source>
        <strain evidence="4">DSM 44100</strain>
    </source>
</reference>
<feature type="region of interest" description="Disordered" evidence="1">
    <location>
        <begin position="36"/>
        <end position="58"/>
    </location>
</feature>
<protein>
    <submittedName>
        <fullName evidence="3">CubicO group peptidase, beta-lactamase class C family</fullName>
    </submittedName>
</protein>
<accession>A0A1C5ANG4</accession>
<organism evidence="3 4">
    <name type="scientific">Micromonospora matsumotoense</name>
    <dbReference type="NCBI Taxonomy" id="121616"/>
    <lineage>
        <taxon>Bacteria</taxon>
        <taxon>Bacillati</taxon>
        <taxon>Actinomycetota</taxon>
        <taxon>Actinomycetes</taxon>
        <taxon>Micromonosporales</taxon>
        <taxon>Micromonosporaceae</taxon>
        <taxon>Micromonospora</taxon>
    </lineage>
</organism>
<proteinExistence type="predicted"/>
<dbReference type="STRING" id="121616.GA0070216_12041"/>
<dbReference type="InterPro" id="IPR050789">
    <property type="entry name" value="Diverse_Enzym_Activities"/>
</dbReference>
<dbReference type="PANTHER" id="PTHR43283">
    <property type="entry name" value="BETA-LACTAMASE-RELATED"/>
    <property type="match status" value="1"/>
</dbReference>
<gene>
    <name evidence="3" type="ORF">GA0070216_12041</name>
</gene>
<sequence length="424" mass="44416">MHSDAARGIDRRRLVTRGAMAAAGMVAAASPLSGAGIGHAGPARTGSSERDRVLPDTRPGGAYDRYVARLAAEGRFSGVVLLSHRGRTVLSRSYGMADRERGIRNHEGTAFHLSSGSQPFLSVAILQLVQQGRVTLSDTVGTHLAGFASEIAERVTVHHLLTNTSGLDAPMPDWQRVFHSRDEVHAYHEQWARQATLVGVPGAGSNGHLPGGGVGLAMAAQIVEAVSGMTFWDYVHAHIFGRCGMSSSAFYTREQWLTDGHIAHPYLQQADGSLVDAVRNLDKGSLDANIRGRNPGRGFIGHASGDGFATAPDLVRFAEALRDGTVLDRPHADLFAGARLPGPAPTSYEAYTMPVSIINGQWVIGRGGGAGGIGANWSIYPDTGWVGVILSNSDGVPMLDICLREAEAVTGGPVDPPGGGGGGG</sequence>
<keyword evidence="4" id="KW-1185">Reference proteome</keyword>